<dbReference type="InterPro" id="IPR053143">
    <property type="entry name" value="Arylsulfate_ST"/>
</dbReference>
<dbReference type="SUPFAM" id="SSF101898">
    <property type="entry name" value="NHL repeat"/>
    <property type="match status" value="1"/>
</dbReference>
<accession>A0AAW9RHM9</accession>
<dbReference type="Proteomes" id="UP001378188">
    <property type="component" value="Unassembled WGS sequence"/>
</dbReference>
<reference evidence="1 2" key="1">
    <citation type="submission" date="2024-02" db="EMBL/GenBank/DDBJ databases">
        <title>Genome analysis and characterization of Microbaculum marinisediminis sp. nov., isolated from marine sediment.</title>
        <authorList>
            <person name="Du Z.-J."/>
            <person name="Ye Y.-Q."/>
            <person name="Zhang Z.-R."/>
            <person name="Yuan S.-M."/>
            <person name="Zhang X.-Y."/>
        </authorList>
    </citation>
    <scope>NUCLEOTIDE SEQUENCE [LARGE SCALE GENOMIC DNA]</scope>
    <source>
        <strain evidence="1 2">SDUM1044001</strain>
    </source>
</reference>
<sequence>MILCAVLFGWIVKTALQGYREPGPTAKLALAVAGAPSEVEAVLSDLWQYANGSYEDNALRTPRQDRDFSGFRPISGSEAFGIEGLMIGQVSNSARYGWRIVLGAFSMNGRVENAALVLSPDMAIERVWVLDEPSTVGLIPAQPAYRKFIHGFQYLSDGSFIFTLDGGVSLQRFDACGKRMWASPGYYSHSVNLADDEQSVWTVGTDEIVQIAVADGAVIRTIGMQEIVDANPEIDVFQIRRLADNDLGGNSRNTDGNWLPDPHHINDVEPLPARLADSYRELGFAAGDLLMSARSSNLVFVLDPQTLRVKWWRIGATQRQHDPDWEEDGTFSIFNNRMSRDYSEIVKLDPRTMQRQVLVDGRNLDFYSRIRGKHQVLPDGNVIVTSAQQGRAFEITPEGEMAFEIVNFRPGDEAVNYVLSEVLWLPPDRLDPTQTETAPCSD</sequence>
<organism evidence="1 2">
    <name type="scientific">Microbaculum marinum</name>
    <dbReference type="NCBI Taxonomy" id="1764581"/>
    <lineage>
        <taxon>Bacteria</taxon>
        <taxon>Pseudomonadati</taxon>
        <taxon>Pseudomonadota</taxon>
        <taxon>Alphaproteobacteria</taxon>
        <taxon>Hyphomicrobiales</taxon>
        <taxon>Tepidamorphaceae</taxon>
        <taxon>Microbaculum</taxon>
    </lineage>
</organism>
<name>A0AAW9RHM9_9HYPH</name>
<dbReference type="RefSeq" id="WP_340330865.1">
    <property type="nucleotide sequence ID" value="NZ_JAZHOF010000007.1"/>
</dbReference>
<comment type="caution">
    <text evidence="1">The sequence shown here is derived from an EMBL/GenBank/DDBJ whole genome shotgun (WGS) entry which is preliminary data.</text>
</comment>
<dbReference type="EMBL" id="JAZHOF010000007">
    <property type="protein sequence ID" value="MEJ8573164.1"/>
    <property type="molecule type" value="Genomic_DNA"/>
</dbReference>
<dbReference type="PANTHER" id="PTHR35340:SF5">
    <property type="entry name" value="ASST-DOMAIN-CONTAINING PROTEIN"/>
    <property type="match status" value="1"/>
</dbReference>
<gene>
    <name evidence="1" type="ORF">V3328_16855</name>
</gene>
<dbReference type="Pfam" id="PF14269">
    <property type="entry name" value="Arylsulfotran_2"/>
    <property type="match status" value="1"/>
</dbReference>
<evidence type="ECO:0000313" key="1">
    <source>
        <dbReference type="EMBL" id="MEJ8573164.1"/>
    </source>
</evidence>
<dbReference type="PANTHER" id="PTHR35340">
    <property type="entry name" value="PQQ ENZYME REPEAT PROTEIN-RELATED"/>
    <property type="match status" value="1"/>
</dbReference>
<keyword evidence="2" id="KW-1185">Reference proteome</keyword>
<protein>
    <submittedName>
        <fullName evidence="1">Arylsulfotransferase family protein</fullName>
    </submittedName>
</protein>
<dbReference type="AlphaFoldDB" id="A0AAW9RHM9"/>
<proteinExistence type="predicted"/>
<evidence type="ECO:0000313" key="2">
    <source>
        <dbReference type="Proteomes" id="UP001378188"/>
    </source>
</evidence>
<dbReference type="InterPro" id="IPR039535">
    <property type="entry name" value="ASST-like"/>
</dbReference>